<evidence type="ECO:0000259" key="3">
    <source>
        <dbReference type="PROSITE" id="PS50158"/>
    </source>
</evidence>
<feature type="domain" description="CCHC-type" evidence="3">
    <location>
        <begin position="87"/>
        <end position="100"/>
    </location>
</feature>
<keyword evidence="1" id="KW-0863">Zinc-finger</keyword>
<evidence type="ECO:0000313" key="4">
    <source>
        <dbReference type="EMBL" id="KAL1264118.1"/>
    </source>
</evidence>
<keyword evidence="1" id="KW-0862">Zinc</keyword>
<keyword evidence="5" id="KW-1185">Reference proteome</keyword>
<comment type="caution">
    <text evidence="4">The sequence shown here is derived from an EMBL/GenBank/DDBJ whole genome shotgun (WGS) entry which is preliminary data.</text>
</comment>
<feature type="compositionally biased region" description="Pro residues" evidence="2">
    <location>
        <begin position="197"/>
        <end position="208"/>
    </location>
</feature>
<evidence type="ECO:0000313" key="5">
    <source>
        <dbReference type="Proteomes" id="UP001558613"/>
    </source>
</evidence>
<sequence>MMADERKRLVWNIKKSLHTLTVHKLGHIADSITPVVGWIPTTISKDDEESCLNSIISYMQSMGAGSHRPMPVRRRGPGESNSSCNHCFICGEEGHRAIGCGKKTRAVNGDVLPFNGWVEATVNLPGNSHPQLAIQVPFLALEQPLLGFNVIEQLAKGQTSGAIVLATITTLLMGAMQIGDDQVDDMTVNIVDDTSPTPVPEPSRPPPCCVELPEPTADGEPEPAAVDEPSPSPSGATERTTRHPRLPIDLVFKVTNGEKSNDPRRYAEQWAKRMAEAYQIASENSKSSSARGKLYYDRKSRGAVLQPGDRVLVRNLSERSGPGKLRSYWEQTVYVVKEQISNGPVYRVVAEMDSSKSRYETTERTAKDLPLTTRPKNLPVILHDDDTIYNLKEKDKNSGQRPWHNLERTRNLPVILCNDNPVNNLKEKDQENRQRFRENNLQKMRDLPVKDK</sequence>
<dbReference type="Proteomes" id="UP001558613">
    <property type="component" value="Unassembled WGS sequence"/>
</dbReference>
<reference evidence="4 5" key="1">
    <citation type="submission" date="2023-09" db="EMBL/GenBank/DDBJ databases">
        <authorList>
            <person name="Wang M."/>
        </authorList>
    </citation>
    <scope>NUCLEOTIDE SEQUENCE [LARGE SCALE GENOMIC DNA]</scope>
    <source>
        <strain evidence="4">GT-2023</strain>
        <tissue evidence="4">Liver</tissue>
    </source>
</reference>
<proteinExistence type="predicted"/>
<dbReference type="InterPro" id="IPR036875">
    <property type="entry name" value="Znf_CCHC_sf"/>
</dbReference>
<protein>
    <recommendedName>
        <fullName evidence="3">CCHC-type domain-containing protein</fullName>
    </recommendedName>
</protein>
<feature type="region of interest" description="Disordered" evidence="2">
    <location>
        <begin position="192"/>
        <end position="243"/>
    </location>
</feature>
<dbReference type="InterPro" id="IPR001878">
    <property type="entry name" value="Znf_CCHC"/>
</dbReference>
<evidence type="ECO:0000256" key="1">
    <source>
        <dbReference type="PROSITE-ProRule" id="PRU00047"/>
    </source>
</evidence>
<name>A0ABR3MGA6_9TELE</name>
<accession>A0ABR3MGA6</accession>
<dbReference type="PROSITE" id="PS50158">
    <property type="entry name" value="ZF_CCHC"/>
    <property type="match status" value="1"/>
</dbReference>
<dbReference type="SUPFAM" id="SSF57756">
    <property type="entry name" value="Retrovirus zinc finger-like domains"/>
    <property type="match status" value="1"/>
</dbReference>
<organism evidence="4 5">
    <name type="scientific">Cirrhinus molitorella</name>
    <name type="common">mud carp</name>
    <dbReference type="NCBI Taxonomy" id="172907"/>
    <lineage>
        <taxon>Eukaryota</taxon>
        <taxon>Metazoa</taxon>
        <taxon>Chordata</taxon>
        <taxon>Craniata</taxon>
        <taxon>Vertebrata</taxon>
        <taxon>Euteleostomi</taxon>
        <taxon>Actinopterygii</taxon>
        <taxon>Neopterygii</taxon>
        <taxon>Teleostei</taxon>
        <taxon>Ostariophysi</taxon>
        <taxon>Cypriniformes</taxon>
        <taxon>Cyprinidae</taxon>
        <taxon>Labeoninae</taxon>
        <taxon>Labeonini</taxon>
        <taxon>Cirrhinus</taxon>
    </lineage>
</organism>
<evidence type="ECO:0000256" key="2">
    <source>
        <dbReference type="SAM" id="MobiDB-lite"/>
    </source>
</evidence>
<gene>
    <name evidence="4" type="ORF">QQF64_004473</name>
</gene>
<keyword evidence="1" id="KW-0479">Metal-binding</keyword>
<dbReference type="EMBL" id="JAYMGO010000012">
    <property type="protein sequence ID" value="KAL1264118.1"/>
    <property type="molecule type" value="Genomic_DNA"/>
</dbReference>